<dbReference type="PANTHER" id="PTHR46825">
    <property type="entry name" value="D-ALANYL-D-ALANINE-CARBOXYPEPTIDASE/ENDOPEPTIDASE AMPH"/>
    <property type="match status" value="1"/>
</dbReference>
<dbReference type="SUPFAM" id="SSF56601">
    <property type="entry name" value="beta-lactamase/transpeptidase-like"/>
    <property type="match status" value="1"/>
</dbReference>
<evidence type="ECO:0000256" key="1">
    <source>
        <dbReference type="SAM" id="SignalP"/>
    </source>
</evidence>
<name>A0ABY0C105_9GAMM</name>
<keyword evidence="1" id="KW-0732">Signal</keyword>
<dbReference type="Gene3D" id="3.40.710.10">
    <property type="entry name" value="DD-peptidase/beta-lactamase superfamily"/>
    <property type="match status" value="1"/>
</dbReference>
<comment type="caution">
    <text evidence="4">The sequence shown here is derived from an EMBL/GenBank/DDBJ whole genome shotgun (WGS) entry which is preliminary data.</text>
</comment>
<dbReference type="InterPro" id="IPR021860">
    <property type="entry name" value="Peptidase_S12_Pab87-rel_C"/>
</dbReference>
<dbReference type="Pfam" id="PF11954">
    <property type="entry name" value="DUF3471"/>
    <property type="match status" value="1"/>
</dbReference>
<feature type="signal peptide" evidence="1">
    <location>
        <begin position="1"/>
        <end position="37"/>
    </location>
</feature>
<dbReference type="EMBL" id="PIPN01000002">
    <property type="protein sequence ID" value="RUO30849.1"/>
    <property type="molecule type" value="Genomic_DNA"/>
</dbReference>
<accession>A0ABY0C105</accession>
<dbReference type="Pfam" id="PF00144">
    <property type="entry name" value="Beta-lactamase"/>
    <property type="match status" value="1"/>
</dbReference>
<evidence type="ECO:0008006" key="6">
    <source>
        <dbReference type="Google" id="ProtNLM"/>
    </source>
</evidence>
<gene>
    <name evidence="4" type="ORF">CWE12_06325</name>
</gene>
<feature type="chain" id="PRO_5045856460" description="Serine hydrolase" evidence="1">
    <location>
        <begin position="38"/>
        <end position="540"/>
    </location>
</feature>
<protein>
    <recommendedName>
        <fullName evidence="6">Serine hydrolase</fullName>
    </recommendedName>
</protein>
<evidence type="ECO:0000259" key="2">
    <source>
        <dbReference type="Pfam" id="PF00144"/>
    </source>
</evidence>
<reference evidence="4 5" key="1">
    <citation type="journal article" date="2018" name="Front. Microbiol.">
        <title>Genome-Based Analysis Reveals the Taxonomy and Diversity of the Family Idiomarinaceae.</title>
        <authorList>
            <person name="Liu Y."/>
            <person name="Lai Q."/>
            <person name="Shao Z."/>
        </authorList>
    </citation>
    <scope>NUCLEOTIDE SEQUENCE [LARGE SCALE GENOMIC DNA]</scope>
    <source>
        <strain evidence="4 5">GBSy1</strain>
    </source>
</reference>
<feature type="domain" description="Beta-lactamase-related" evidence="2">
    <location>
        <begin position="49"/>
        <end position="381"/>
    </location>
</feature>
<dbReference type="Proteomes" id="UP000287410">
    <property type="component" value="Unassembled WGS sequence"/>
</dbReference>
<evidence type="ECO:0000313" key="4">
    <source>
        <dbReference type="EMBL" id="RUO30849.1"/>
    </source>
</evidence>
<dbReference type="InterPro" id="IPR001466">
    <property type="entry name" value="Beta-lactam-related"/>
</dbReference>
<evidence type="ECO:0000313" key="5">
    <source>
        <dbReference type="Proteomes" id="UP000287410"/>
    </source>
</evidence>
<keyword evidence="5" id="KW-1185">Reference proteome</keyword>
<dbReference type="Gene3D" id="2.40.128.600">
    <property type="match status" value="1"/>
</dbReference>
<dbReference type="InterPro" id="IPR012338">
    <property type="entry name" value="Beta-lactam/transpept-like"/>
</dbReference>
<proteinExistence type="predicted"/>
<feature type="domain" description="Peptidase S12 Pab87-related C-terminal" evidence="3">
    <location>
        <begin position="421"/>
        <end position="508"/>
    </location>
</feature>
<dbReference type="InterPro" id="IPR050491">
    <property type="entry name" value="AmpC-like"/>
</dbReference>
<sequence>MLSSSRLSIANFHSAMRQLVVAASAAAVLCLPVATQAAQLNPDGRVSLDDYIERGRVQWQVPGLAVAIVQNDQIIYAKGFGVLGLDQQQAVNPHSLFGVASTTKAMTAAALGILVDEGKLDWDDRVTDHLPYFQLSDPWVTHEVRIRDLLSHQVGVGRMTGNQLRYMPTASRETVIRQMRHLEPEAPFRSRYVYSNVMYSAAGEIVAAVSGMSWDDFIAERLFAPLNMARSNTSITQFTADDDNIAWPHQYIEGDIVPIQRRNFDNVGPSASVNTSAHDMAQWIRLQLGEPGVYAGERLISEETMQQMHHPQIALSRSDRNEPVRAYGFGWTLDSYRGLATSSHGGATDGFNTSLTLVPELDLGIVVMTNTFENYRPAVVNEIIDRVAELPAKDWQREYFDAYQARFEQAMEERERIEATRQTGTQPSFTLTQMAGRYVDDLYGEVEVYVNDNGGLSLHLWNDGQSLLDLEHWHHNTWRASYHNRAQREKFVYFSMDAQGRVEGLNVRFTLRPVLTQVGLYPTNYYRDVHFSRETTPEAP</sequence>
<dbReference type="PANTHER" id="PTHR46825:SF15">
    <property type="entry name" value="BETA-LACTAMASE-RELATED DOMAIN-CONTAINING PROTEIN"/>
    <property type="match status" value="1"/>
</dbReference>
<organism evidence="4 5">
    <name type="scientific">Aliidiomarina sedimenti</name>
    <dbReference type="NCBI Taxonomy" id="1933879"/>
    <lineage>
        <taxon>Bacteria</taxon>
        <taxon>Pseudomonadati</taxon>
        <taxon>Pseudomonadota</taxon>
        <taxon>Gammaproteobacteria</taxon>
        <taxon>Alteromonadales</taxon>
        <taxon>Idiomarinaceae</taxon>
        <taxon>Aliidiomarina</taxon>
    </lineage>
</organism>
<evidence type="ECO:0000259" key="3">
    <source>
        <dbReference type="Pfam" id="PF11954"/>
    </source>
</evidence>
<dbReference type="RefSeq" id="WP_126788825.1">
    <property type="nucleotide sequence ID" value="NZ_PIPN01000002.1"/>
</dbReference>